<gene>
    <name evidence="3" type="ORF">LY79DRAFT_537661</name>
</gene>
<feature type="chain" id="PRO_5041950475" evidence="2">
    <location>
        <begin position="19"/>
        <end position="76"/>
    </location>
</feature>
<dbReference type="AlphaFoldDB" id="A0AAD8QAA0"/>
<organism evidence="3 4">
    <name type="scientific">Colletotrichum navitas</name>
    <dbReference type="NCBI Taxonomy" id="681940"/>
    <lineage>
        <taxon>Eukaryota</taxon>
        <taxon>Fungi</taxon>
        <taxon>Dikarya</taxon>
        <taxon>Ascomycota</taxon>
        <taxon>Pezizomycotina</taxon>
        <taxon>Sordariomycetes</taxon>
        <taxon>Hypocreomycetidae</taxon>
        <taxon>Glomerellales</taxon>
        <taxon>Glomerellaceae</taxon>
        <taxon>Colletotrichum</taxon>
        <taxon>Colletotrichum graminicola species complex</taxon>
    </lineage>
</organism>
<proteinExistence type="predicted"/>
<dbReference type="GeneID" id="85440927"/>
<accession>A0AAD8QAA0</accession>
<keyword evidence="2" id="KW-0732">Signal</keyword>
<feature type="signal peptide" evidence="2">
    <location>
        <begin position="1"/>
        <end position="18"/>
    </location>
</feature>
<feature type="region of interest" description="Disordered" evidence="1">
    <location>
        <begin position="46"/>
        <end position="76"/>
    </location>
</feature>
<evidence type="ECO:0000313" key="3">
    <source>
        <dbReference type="EMBL" id="KAK1598615.1"/>
    </source>
</evidence>
<name>A0AAD8QAA0_9PEZI</name>
<protein>
    <submittedName>
        <fullName evidence="3">Uncharacterized protein</fullName>
    </submittedName>
</protein>
<dbReference type="Proteomes" id="UP001230504">
    <property type="component" value="Unassembled WGS sequence"/>
</dbReference>
<sequence length="76" mass="7605">MPVCSFVVILSILVTTAGMPLVKKVAHAAGLSGAANQGLGVGHPPVTSLLVGPSTAKPRPSLGERDTPRPALGELP</sequence>
<dbReference type="RefSeq" id="XP_060419292.1">
    <property type="nucleotide sequence ID" value="XM_060556687.1"/>
</dbReference>
<reference evidence="3" key="1">
    <citation type="submission" date="2021-06" db="EMBL/GenBank/DDBJ databases">
        <title>Comparative genomics, transcriptomics and evolutionary studies reveal genomic signatures of adaptation to plant cell wall in hemibiotrophic fungi.</title>
        <authorList>
            <consortium name="DOE Joint Genome Institute"/>
            <person name="Baroncelli R."/>
            <person name="Diaz J.F."/>
            <person name="Benocci T."/>
            <person name="Peng M."/>
            <person name="Battaglia E."/>
            <person name="Haridas S."/>
            <person name="Andreopoulos W."/>
            <person name="Labutti K."/>
            <person name="Pangilinan J."/>
            <person name="Floch G.L."/>
            <person name="Makela M.R."/>
            <person name="Henrissat B."/>
            <person name="Grigoriev I.V."/>
            <person name="Crouch J.A."/>
            <person name="De Vries R.P."/>
            <person name="Sukno S.A."/>
            <person name="Thon M.R."/>
        </authorList>
    </citation>
    <scope>NUCLEOTIDE SEQUENCE</scope>
    <source>
        <strain evidence="3">CBS 125086</strain>
    </source>
</reference>
<evidence type="ECO:0000313" key="4">
    <source>
        <dbReference type="Proteomes" id="UP001230504"/>
    </source>
</evidence>
<evidence type="ECO:0000256" key="2">
    <source>
        <dbReference type="SAM" id="SignalP"/>
    </source>
</evidence>
<keyword evidence="4" id="KW-1185">Reference proteome</keyword>
<comment type="caution">
    <text evidence="3">The sequence shown here is derived from an EMBL/GenBank/DDBJ whole genome shotgun (WGS) entry which is preliminary data.</text>
</comment>
<dbReference type="EMBL" id="JAHLJV010000004">
    <property type="protein sequence ID" value="KAK1598615.1"/>
    <property type="molecule type" value="Genomic_DNA"/>
</dbReference>
<evidence type="ECO:0000256" key="1">
    <source>
        <dbReference type="SAM" id="MobiDB-lite"/>
    </source>
</evidence>